<comment type="caution">
    <text evidence="1">The sequence shown here is derived from an EMBL/GenBank/DDBJ whole genome shotgun (WGS) entry which is preliminary data.</text>
</comment>
<evidence type="ECO:0000313" key="1">
    <source>
        <dbReference type="EMBL" id="KAK3085338.1"/>
    </source>
</evidence>
<protein>
    <submittedName>
        <fullName evidence="1">Uncharacterized protein</fullName>
    </submittedName>
</protein>
<gene>
    <name evidence="1" type="ORF">FSP39_001781</name>
</gene>
<evidence type="ECO:0000313" key="2">
    <source>
        <dbReference type="Proteomes" id="UP001186944"/>
    </source>
</evidence>
<accession>A0AA88XM42</accession>
<feature type="non-terminal residue" evidence="1">
    <location>
        <position position="1"/>
    </location>
</feature>
<dbReference type="AlphaFoldDB" id="A0AA88XM42"/>
<dbReference type="Proteomes" id="UP001186944">
    <property type="component" value="Unassembled WGS sequence"/>
</dbReference>
<name>A0AA88XM42_PINIB</name>
<reference evidence="1" key="1">
    <citation type="submission" date="2019-08" db="EMBL/GenBank/DDBJ databases">
        <title>The improved chromosome-level genome for the pearl oyster Pinctada fucata martensii using PacBio sequencing and Hi-C.</title>
        <authorList>
            <person name="Zheng Z."/>
        </authorList>
    </citation>
    <scope>NUCLEOTIDE SEQUENCE</scope>
    <source>
        <strain evidence="1">ZZ-2019</strain>
        <tissue evidence="1">Adductor muscle</tissue>
    </source>
</reference>
<dbReference type="EMBL" id="VSWD01000012">
    <property type="protein sequence ID" value="KAK3085338.1"/>
    <property type="molecule type" value="Genomic_DNA"/>
</dbReference>
<keyword evidence="2" id="KW-1185">Reference proteome</keyword>
<organism evidence="1 2">
    <name type="scientific">Pinctada imbricata</name>
    <name type="common">Atlantic pearl-oyster</name>
    <name type="synonym">Pinctada martensii</name>
    <dbReference type="NCBI Taxonomy" id="66713"/>
    <lineage>
        <taxon>Eukaryota</taxon>
        <taxon>Metazoa</taxon>
        <taxon>Spiralia</taxon>
        <taxon>Lophotrochozoa</taxon>
        <taxon>Mollusca</taxon>
        <taxon>Bivalvia</taxon>
        <taxon>Autobranchia</taxon>
        <taxon>Pteriomorphia</taxon>
        <taxon>Pterioida</taxon>
        <taxon>Pterioidea</taxon>
        <taxon>Pteriidae</taxon>
        <taxon>Pinctada</taxon>
    </lineage>
</organism>
<sequence length="150" mass="17721">QTFAKSVVFALAHERLQPQFKAFIPTILITEKELFIIMYDPNSDILVRSQKIPLWSLESSSCLEEEAVIVLWMTLHYRLFCSGMEIFNDAFENKNEIISHFMESVPEDKVSFYMELDIGVTDFHTEEKEELSRDLTTHSFYKILKKQKRF</sequence>
<proteinExistence type="predicted"/>